<dbReference type="RefSeq" id="WP_294534327.1">
    <property type="nucleotide sequence ID" value="NZ_DYUC01000025.1"/>
</dbReference>
<evidence type="ECO:0000259" key="1">
    <source>
        <dbReference type="Pfam" id="PF00149"/>
    </source>
</evidence>
<dbReference type="Proteomes" id="UP000760668">
    <property type="component" value="Unassembled WGS sequence"/>
</dbReference>
<dbReference type="PANTHER" id="PTHR42850">
    <property type="entry name" value="METALLOPHOSPHOESTERASE"/>
    <property type="match status" value="1"/>
</dbReference>
<name>A0A921SS04_9FIRM</name>
<evidence type="ECO:0000313" key="2">
    <source>
        <dbReference type="EMBL" id="HJG86046.1"/>
    </source>
</evidence>
<dbReference type="EMBL" id="DYUC01000025">
    <property type="protein sequence ID" value="HJG86046.1"/>
    <property type="molecule type" value="Genomic_DNA"/>
</dbReference>
<dbReference type="Gene3D" id="3.60.21.10">
    <property type="match status" value="1"/>
</dbReference>
<accession>A0A921SS04</accession>
<evidence type="ECO:0000313" key="3">
    <source>
        <dbReference type="Proteomes" id="UP000760668"/>
    </source>
</evidence>
<dbReference type="AlphaFoldDB" id="A0A921SS04"/>
<dbReference type="SUPFAM" id="SSF56300">
    <property type="entry name" value="Metallo-dependent phosphatases"/>
    <property type="match status" value="1"/>
</dbReference>
<proteinExistence type="predicted"/>
<organism evidence="2 3">
    <name type="scientific">Pseudoflavonifractor capillosus</name>
    <dbReference type="NCBI Taxonomy" id="106588"/>
    <lineage>
        <taxon>Bacteria</taxon>
        <taxon>Bacillati</taxon>
        <taxon>Bacillota</taxon>
        <taxon>Clostridia</taxon>
        <taxon>Eubacteriales</taxon>
        <taxon>Oscillospiraceae</taxon>
        <taxon>Pseudoflavonifractor</taxon>
    </lineage>
</organism>
<sequence>MIYCMSDLHGEEDRFHAMLEKIQFSGQDTLYIIGDVIDRSPGGVDLLLEIMAADNIHMLLGNHEQMCLDTLGPNSVYGSRALWRQNGGNCTYRRLLYVCSPRERWEVLRFLSGLPDHLELTVGDRAFHLVHGMPSEDPYRRIWDRPEPDSPAPLPGRTAIVGHTPTCFLTGRMDQPLSIWHGDGLIDIDCGCGNASEHRRLSCLRLDDMAEFYV</sequence>
<dbReference type="InterPro" id="IPR050126">
    <property type="entry name" value="Ap4A_hydrolase"/>
</dbReference>
<dbReference type="InterPro" id="IPR004843">
    <property type="entry name" value="Calcineurin-like_PHP"/>
</dbReference>
<dbReference type="InterPro" id="IPR029052">
    <property type="entry name" value="Metallo-depent_PP-like"/>
</dbReference>
<dbReference type="GO" id="GO:0005737">
    <property type="term" value="C:cytoplasm"/>
    <property type="evidence" value="ECO:0007669"/>
    <property type="project" value="TreeGrafter"/>
</dbReference>
<dbReference type="Pfam" id="PF00149">
    <property type="entry name" value="Metallophos"/>
    <property type="match status" value="1"/>
</dbReference>
<comment type="caution">
    <text evidence="2">The sequence shown here is derived from an EMBL/GenBank/DDBJ whole genome shotgun (WGS) entry which is preliminary data.</text>
</comment>
<dbReference type="GO" id="GO:0110154">
    <property type="term" value="P:RNA decapping"/>
    <property type="evidence" value="ECO:0007669"/>
    <property type="project" value="TreeGrafter"/>
</dbReference>
<gene>
    <name evidence="2" type="ORF">K8V01_03300</name>
</gene>
<reference evidence="2" key="1">
    <citation type="journal article" date="2021" name="PeerJ">
        <title>Extensive microbial diversity within the chicken gut microbiome revealed by metagenomics and culture.</title>
        <authorList>
            <person name="Gilroy R."/>
            <person name="Ravi A."/>
            <person name="Getino M."/>
            <person name="Pursley I."/>
            <person name="Horton D.L."/>
            <person name="Alikhan N.F."/>
            <person name="Baker D."/>
            <person name="Gharbi K."/>
            <person name="Hall N."/>
            <person name="Watson M."/>
            <person name="Adriaenssens E.M."/>
            <person name="Foster-Nyarko E."/>
            <person name="Jarju S."/>
            <person name="Secka A."/>
            <person name="Antonio M."/>
            <person name="Oren A."/>
            <person name="Chaudhuri R.R."/>
            <person name="La Ragione R."/>
            <person name="Hildebrand F."/>
            <person name="Pallen M.J."/>
        </authorList>
    </citation>
    <scope>NUCLEOTIDE SEQUENCE</scope>
    <source>
        <strain evidence="2">CHK179-5677</strain>
    </source>
</reference>
<dbReference type="GO" id="GO:0008803">
    <property type="term" value="F:bis(5'-nucleosyl)-tetraphosphatase (symmetrical) activity"/>
    <property type="evidence" value="ECO:0007669"/>
    <property type="project" value="TreeGrafter"/>
</dbReference>
<dbReference type="GO" id="GO:0016791">
    <property type="term" value="F:phosphatase activity"/>
    <property type="evidence" value="ECO:0007669"/>
    <property type="project" value="TreeGrafter"/>
</dbReference>
<reference evidence="2" key="2">
    <citation type="submission" date="2021-09" db="EMBL/GenBank/DDBJ databases">
        <authorList>
            <person name="Gilroy R."/>
        </authorList>
    </citation>
    <scope>NUCLEOTIDE SEQUENCE</scope>
    <source>
        <strain evidence="2">CHK179-5677</strain>
    </source>
</reference>
<protein>
    <submittedName>
        <fullName evidence="2">Metallophosphoesterase</fullName>
    </submittedName>
</protein>
<feature type="domain" description="Calcineurin-like phosphoesterase" evidence="1">
    <location>
        <begin position="2"/>
        <end position="135"/>
    </location>
</feature>
<dbReference type="PANTHER" id="PTHR42850:SF4">
    <property type="entry name" value="ZINC-DEPENDENT ENDOPOLYPHOSPHATASE"/>
    <property type="match status" value="1"/>
</dbReference>